<dbReference type="PANTHER" id="PTHR43360">
    <property type="entry name" value="CARBON DIOXIDE CONCENTRATING MECHANISM PROTEIN CCMM"/>
    <property type="match status" value="1"/>
</dbReference>
<dbReference type="EMBL" id="NOII01000001">
    <property type="protein sequence ID" value="OYD59838.1"/>
    <property type="molecule type" value="Genomic_DNA"/>
</dbReference>
<dbReference type="PANTHER" id="PTHR43360:SF1">
    <property type="entry name" value="CARBOXYSOME ASSEMBLY PROTEIN CCMM"/>
    <property type="match status" value="1"/>
</dbReference>
<dbReference type="Gene3D" id="2.160.10.10">
    <property type="entry name" value="Hexapeptide repeat proteins"/>
    <property type="match status" value="1"/>
</dbReference>
<evidence type="ECO:0000313" key="2">
    <source>
        <dbReference type="Proteomes" id="UP000215059"/>
    </source>
</evidence>
<sequence>MIKSNHQEVVSLESSNSVECFEPFISPNPKTSYNPVQISPTIHKSAFVSPLTAVIGDVTLRKNVFVAPLVSIRADEGTPFYVGSNTNLQDGVILHGIVNKFVRVDGKKYSIFIGKEVSVAHGALIHGPCFIGHKVFVGFKTIVYDAIVGNGVFIANNAVVTNGVRIADNRFVPPGAYIDTQQKADALPPVPAGNREFAEAVQRVNQEFPPAYHILCGDSRCSCGIAYNKSEKRDSE</sequence>
<gene>
    <name evidence="1" type="ORF">CGZ90_05540</name>
</gene>
<reference evidence="1 2" key="1">
    <citation type="submission" date="2017-07" db="EMBL/GenBank/DDBJ databases">
        <title>Fictibacillus sp. nov. GDSW-R2A3 Genome sequencing and assembly.</title>
        <authorList>
            <person name="Mayilraj S."/>
        </authorList>
    </citation>
    <scope>NUCLEOTIDE SEQUENCE [LARGE SCALE GENOMIC DNA]</scope>
    <source>
        <strain evidence="1 2">GDSW-R2A3</strain>
    </source>
</reference>
<evidence type="ECO:0000313" key="1">
    <source>
        <dbReference type="EMBL" id="OYD59838.1"/>
    </source>
</evidence>
<dbReference type="OrthoDB" id="9803036at2"/>
<dbReference type="SUPFAM" id="SSF51161">
    <property type="entry name" value="Trimeric LpxA-like enzymes"/>
    <property type="match status" value="1"/>
</dbReference>
<accession>A0A235FEQ7</accession>
<dbReference type="InterPro" id="IPR052265">
    <property type="entry name" value="Gamma-CA"/>
</dbReference>
<comment type="caution">
    <text evidence="1">The sequence shown here is derived from an EMBL/GenBank/DDBJ whole genome shotgun (WGS) entry which is preliminary data.</text>
</comment>
<dbReference type="InterPro" id="IPR011004">
    <property type="entry name" value="Trimer_LpxA-like_sf"/>
</dbReference>
<name>A0A235FEQ7_9BACL</name>
<dbReference type="AlphaFoldDB" id="A0A235FEQ7"/>
<dbReference type="Proteomes" id="UP000215059">
    <property type="component" value="Unassembled WGS sequence"/>
</dbReference>
<protein>
    <submittedName>
        <fullName evidence="1">Carbonate dehydratase</fullName>
    </submittedName>
</protein>
<proteinExistence type="predicted"/>
<keyword evidence="2" id="KW-1185">Reference proteome</keyword>
<organism evidence="1 2">
    <name type="scientific">Fictibacillus aquaticus</name>
    <dbReference type="NCBI Taxonomy" id="2021314"/>
    <lineage>
        <taxon>Bacteria</taxon>
        <taxon>Bacillati</taxon>
        <taxon>Bacillota</taxon>
        <taxon>Bacilli</taxon>
        <taxon>Bacillales</taxon>
        <taxon>Fictibacillaceae</taxon>
        <taxon>Fictibacillus</taxon>
    </lineage>
</organism>